<accession>A0A1M6GHI7</accession>
<dbReference type="Pfam" id="PF11013">
    <property type="entry name" value="DUF2851"/>
    <property type="match status" value="1"/>
</dbReference>
<gene>
    <name evidence="1" type="ORF">SAMN04488096_10841</name>
</gene>
<dbReference type="STRING" id="579105.SAMN04488096_10841"/>
<organism evidence="1 2">
    <name type="scientific">Mesonia phycicola</name>
    <dbReference type="NCBI Taxonomy" id="579105"/>
    <lineage>
        <taxon>Bacteria</taxon>
        <taxon>Pseudomonadati</taxon>
        <taxon>Bacteroidota</taxon>
        <taxon>Flavobacteriia</taxon>
        <taxon>Flavobacteriales</taxon>
        <taxon>Flavobacteriaceae</taxon>
        <taxon>Mesonia</taxon>
    </lineage>
</organism>
<dbReference type="EMBL" id="FQYY01000008">
    <property type="protein sequence ID" value="SHJ09371.1"/>
    <property type="molecule type" value="Genomic_DNA"/>
</dbReference>
<keyword evidence="2" id="KW-1185">Reference proteome</keyword>
<evidence type="ECO:0000313" key="2">
    <source>
        <dbReference type="Proteomes" id="UP000184225"/>
    </source>
</evidence>
<protein>
    <recommendedName>
        <fullName evidence="3">DUF2851 domain-containing protein</fullName>
    </recommendedName>
</protein>
<dbReference type="OrthoDB" id="1005072at2"/>
<reference evidence="1 2" key="1">
    <citation type="submission" date="2016-11" db="EMBL/GenBank/DDBJ databases">
        <authorList>
            <person name="Jaros S."/>
            <person name="Januszkiewicz K."/>
            <person name="Wedrychowicz H."/>
        </authorList>
    </citation>
    <scope>NUCLEOTIDE SEQUENCE [LARGE SCALE GENOMIC DNA]</scope>
    <source>
        <strain evidence="1 2">DSM 21425</strain>
    </source>
</reference>
<evidence type="ECO:0008006" key="3">
    <source>
        <dbReference type="Google" id="ProtNLM"/>
    </source>
</evidence>
<evidence type="ECO:0000313" key="1">
    <source>
        <dbReference type="EMBL" id="SHJ09371.1"/>
    </source>
</evidence>
<dbReference type="RefSeq" id="WP_073152435.1">
    <property type="nucleotide sequence ID" value="NZ_FQYY01000008.1"/>
</dbReference>
<proteinExistence type="predicted"/>
<dbReference type="Proteomes" id="UP000184225">
    <property type="component" value="Unassembled WGS sequence"/>
</dbReference>
<dbReference type="AlphaFoldDB" id="A0A1M6GHI7"/>
<sequence>MKEDFLHYLWKFKKFSFLNVFTTQGEKLEILNSGWHNTENSGPDFFNAKIKIGNQLWAGNVEIHINSSHWYAHQHEQDAAYDNVILHVVWEHDVEVFRSDKSEIATLQLKDYCNLSLLKNYENLLNSTQKWINCEKDFFAFKDFQLHNWLEKLYIQRLETKSILIFEKLKETDNDWEAVLFQLLLKNFGLNKNGAAFLELAQSIPFSIIRKLESTLQLEALVMGQANLLIENKEDVYYQQLKKEYQYLKHKFSLTPICQNSIHFFRLRPSNFPTIRLSQLMQLYKENQHLFSQVKDVKSLEEFYTIFKVNTSDYWQTHYSFGKESKKLAKNTTKSFINLLVINTLLPLQFAYQKYIGKENVDDLFTVLKELKAEENSIIKKFNNLRKDTAKTALDSQALLQLKSFYCDKNKCLQCELGVSLLQSTRS</sequence>
<dbReference type="InterPro" id="IPR021272">
    <property type="entry name" value="DUF2851"/>
</dbReference>
<name>A0A1M6GHI7_9FLAO</name>